<accession>A0A3B1DSA4</accession>
<gene>
    <name evidence="2" type="ORF">MNBD_PLANCTO02-32</name>
</gene>
<evidence type="ECO:0000313" key="2">
    <source>
        <dbReference type="EMBL" id="VAX39763.1"/>
    </source>
</evidence>
<proteinExistence type="predicted"/>
<protein>
    <submittedName>
        <fullName evidence="2">Uncharacterized protein</fullName>
    </submittedName>
</protein>
<keyword evidence="1" id="KW-0812">Transmembrane</keyword>
<feature type="transmembrane region" description="Helical" evidence="1">
    <location>
        <begin position="6"/>
        <end position="27"/>
    </location>
</feature>
<keyword evidence="1" id="KW-1133">Transmembrane helix</keyword>
<dbReference type="EMBL" id="UOGL01000367">
    <property type="protein sequence ID" value="VAX39763.1"/>
    <property type="molecule type" value="Genomic_DNA"/>
</dbReference>
<organism evidence="2">
    <name type="scientific">hydrothermal vent metagenome</name>
    <dbReference type="NCBI Taxonomy" id="652676"/>
    <lineage>
        <taxon>unclassified sequences</taxon>
        <taxon>metagenomes</taxon>
        <taxon>ecological metagenomes</taxon>
    </lineage>
</organism>
<reference evidence="2" key="1">
    <citation type="submission" date="2018-06" db="EMBL/GenBank/DDBJ databases">
        <authorList>
            <person name="Zhirakovskaya E."/>
        </authorList>
    </citation>
    <scope>NUCLEOTIDE SEQUENCE</scope>
</reference>
<dbReference type="AlphaFoldDB" id="A0A3B1DSA4"/>
<evidence type="ECO:0000256" key="1">
    <source>
        <dbReference type="SAM" id="Phobius"/>
    </source>
</evidence>
<name>A0A3B1DSA4_9ZZZZ</name>
<keyword evidence="1" id="KW-0472">Membrane</keyword>
<sequence>MTNIILITISILLLFVFLVVLLIKPLARWVELRVVKRGIERFRIEREQLEACFFDKASRLGKPRDLRWLTCDWQKDVTFAKDKDSGFLTAFVAVNISFEAVEGGDMEDVAAVGTIREAAALFHYNNGHWGTGGRALFNMSPTDALLRLQEQFTPIGFSA</sequence>